<keyword evidence="2" id="KW-1185">Reference proteome</keyword>
<dbReference type="Proteomes" id="UP001056120">
    <property type="component" value="Linkage Group LG03"/>
</dbReference>
<name>A0ACB9JR59_9ASTR</name>
<gene>
    <name evidence="1" type="ORF">L1987_10112</name>
</gene>
<evidence type="ECO:0000313" key="1">
    <source>
        <dbReference type="EMBL" id="KAI3822521.1"/>
    </source>
</evidence>
<protein>
    <submittedName>
        <fullName evidence="1">Uncharacterized protein</fullName>
    </submittedName>
</protein>
<sequence length="163" mass="17886">MSRRCGGGGRRWLIREGDDMLQRDSLDIGSDEGLVETGKGPEEATPYCMGDKMVSGCGMSVAQPVEKIQKNESVGPYKACEDGKTIGPIQTKHACGGWASLDYDSNDLKLTLGGWVTSADGYTISSTDLGDRQASRGEMRINQRLGEFVWRYVRDWPASDLRD</sequence>
<reference evidence="1 2" key="2">
    <citation type="journal article" date="2022" name="Mol. Ecol. Resour.">
        <title>The genomes of chicory, endive, great burdock and yacon provide insights into Asteraceae paleo-polyploidization history and plant inulin production.</title>
        <authorList>
            <person name="Fan W."/>
            <person name="Wang S."/>
            <person name="Wang H."/>
            <person name="Wang A."/>
            <person name="Jiang F."/>
            <person name="Liu H."/>
            <person name="Zhao H."/>
            <person name="Xu D."/>
            <person name="Zhang Y."/>
        </authorList>
    </citation>
    <scope>NUCLEOTIDE SEQUENCE [LARGE SCALE GENOMIC DNA]</scope>
    <source>
        <strain evidence="2">cv. Yunnan</strain>
        <tissue evidence="1">Leaves</tissue>
    </source>
</reference>
<organism evidence="1 2">
    <name type="scientific">Smallanthus sonchifolius</name>
    <dbReference type="NCBI Taxonomy" id="185202"/>
    <lineage>
        <taxon>Eukaryota</taxon>
        <taxon>Viridiplantae</taxon>
        <taxon>Streptophyta</taxon>
        <taxon>Embryophyta</taxon>
        <taxon>Tracheophyta</taxon>
        <taxon>Spermatophyta</taxon>
        <taxon>Magnoliopsida</taxon>
        <taxon>eudicotyledons</taxon>
        <taxon>Gunneridae</taxon>
        <taxon>Pentapetalae</taxon>
        <taxon>asterids</taxon>
        <taxon>campanulids</taxon>
        <taxon>Asterales</taxon>
        <taxon>Asteraceae</taxon>
        <taxon>Asteroideae</taxon>
        <taxon>Heliantheae alliance</taxon>
        <taxon>Millerieae</taxon>
        <taxon>Smallanthus</taxon>
    </lineage>
</organism>
<reference evidence="2" key="1">
    <citation type="journal article" date="2022" name="Mol. Ecol. Resour.">
        <title>The genomes of chicory, endive, great burdock and yacon provide insights into Asteraceae palaeo-polyploidization history and plant inulin production.</title>
        <authorList>
            <person name="Fan W."/>
            <person name="Wang S."/>
            <person name="Wang H."/>
            <person name="Wang A."/>
            <person name="Jiang F."/>
            <person name="Liu H."/>
            <person name="Zhao H."/>
            <person name="Xu D."/>
            <person name="Zhang Y."/>
        </authorList>
    </citation>
    <scope>NUCLEOTIDE SEQUENCE [LARGE SCALE GENOMIC DNA]</scope>
    <source>
        <strain evidence="2">cv. Yunnan</strain>
    </source>
</reference>
<comment type="caution">
    <text evidence="1">The sequence shown here is derived from an EMBL/GenBank/DDBJ whole genome shotgun (WGS) entry which is preliminary data.</text>
</comment>
<accession>A0ACB9JR59</accession>
<proteinExistence type="predicted"/>
<dbReference type="EMBL" id="CM042020">
    <property type="protein sequence ID" value="KAI3822521.1"/>
    <property type="molecule type" value="Genomic_DNA"/>
</dbReference>
<evidence type="ECO:0000313" key="2">
    <source>
        <dbReference type="Proteomes" id="UP001056120"/>
    </source>
</evidence>